<comment type="caution">
    <text evidence="7">The sequence shown here is derived from an EMBL/GenBank/DDBJ whole genome shotgun (WGS) entry which is preliminary data.</text>
</comment>
<feature type="transmembrane region" description="Helical" evidence="6">
    <location>
        <begin position="43"/>
        <end position="64"/>
    </location>
</feature>
<dbReference type="Proteomes" id="UP000295304">
    <property type="component" value="Unassembled WGS sequence"/>
</dbReference>
<accession>A0A4R3JAL8</accession>
<evidence type="ECO:0000256" key="4">
    <source>
        <dbReference type="ARBA" id="ARBA00022989"/>
    </source>
</evidence>
<dbReference type="EMBL" id="SLZW01000006">
    <property type="protein sequence ID" value="TCS62116.1"/>
    <property type="molecule type" value="Genomic_DNA"/>
</dbReference>
<evidence type="ECO:0000256" key="2">
    <source>
        <dbReference type="ARBA" id="ARBA00008333"/>
    </source>
</evidence>
<evidence type="ECO:0000256" key="6">
    <source>
        <dbReference type="SAM" id="Phobius"/>
    </source>
</evidence>
<dbReference type="RefSeq" id="WP_132939200.1">
    <property type="nucleotide sequence ID" value="NZ_CP119676.1"/>
</dbReference>
<comment type="subcellular location">
    <subcellularLocation>
        <location evidence="1">Membrane</location>
        <topology evidence="1">Multi-pass membrane protein</topology>
    </subcellularLocation>
</comment>
<keyword evidence="8" id="KW-1185">Reference proteome</keyword>
<feature type="transmembrane region" description="Helical" evidence="6">
    <location>
        <begin position="151"/>
        <end position="173"/>
    </location>
</feature>
<feature type="transmembrane region" description="Helical" evidence="6">
    <location>
        <begin position="12"/>
        <end position="31"/>
    </location>
</feature>
<dbReference type="InterPro" id="IPR004923">
    <property type="entry name" value="FTR1/Fip1/EfeU"/>
</dbReference>
<evidence type="ECO:0000313" key="8">
    <source>
        <dbReference type="Proteomes" id="UP000295304"/>
    </source>
</evidence>
<dbReference type="PANTHER" id="PTHR31632:SF2">
    <property type="entry name" value="PLASMA MEMBRANE IRON PERMEASE"/>
    <property type="match status" value="1"/>
</dbReference>
<keyword evidence="4 6" id="KW-1133">Transmembrane helix</keyword>
<keyword evidence="5 6" id="KW-0472">Membrane</keyword>
<comment type="similarity">
    <text evidence="2">Belongs to the oxidase-dependent Fe transporter (OFeT) (TC 9.A.10.1) family.</text>
</comment>
<evidence type="ECO:0000256" key="1">
    <source>
        <dbReference type="ARBA" id="ARBA00004141"/>
    </source>
</evidence>
<dbReference type="Pfam" id="PF03239">
    <property type="entry name" value="FTR1"/>
    <property type="match status" value="1"/>
</dbReference>
<name>A0A4R3JAL8_9PROT</name>
<keyword evidence="3 6" id="KW-0812">Transmembrane</keyword>
<feature type="transmembrane region" description="Helical" evidence="6">
    <location>
        <begin position="237"/>
        <end position="255"/>
    </location>
</feature>
<dbReference type="AlphaFoldDB" id="A0A4R3JAL8"/>
<feature type="transmembrane region" description="Helical" evidence="6">
    <location>
        <begin position="185"/>
        <end position="202"/>
    </location>
</feature>
<protein>
    <submittedName>
        <fullName evidence="7">High-affinity iron transporter</fullName>
    </submittedName>
</protein>
<evidence type="ECO:0000313" key="7">
    <source>
        <dbReference type="EMBL" id="TCS62116.1"/>
    </source>
</evidence>
<sequence>MSYVTLSQTALILFREGAEALLIIAALASYLTRVNAPEKTRVLYIGGGAGIIASIILAYVFATYFDGNHNDVLEGATLVVAALIMLYVSGWLFSKRDGAAWQGYLRGQVDLALKRSTNLISLGLVAFLAVFREGAETVLFLQAVANGENGWSFSFVLGLVVGFGALTVLFLIVRTMAVRLPLKPFFTFTAVFLFYMAVNFLGQSAQAFQELGWWGFTNDNLPQWLINIGASPSWEGFAMQLIVICLVPVVLRLPAMRPTASISRS</sequence>
<feature type="transmembrane region" description="Helical" evidence="6">
    <location>
        <begin position="115"/>
        <end position="131"/>
    </location>
</feature>
<reference evidence="7 8" key="1">
    <citation type="submission" date="2019-03" db="EMBL/GenBank/DDBJ databases">
        <title>Genomic Encyclopedia of Type Strains, Phase IV (KMG-IV): sequencing the most valuable type-strain genomes for metagenomic binning, comparative biology and taxonomic classification.</title>
        <authorList>
            <person name="Goeker M."/>
        </authorList>
    </citation>
    <scope>NUCLEOTIDE SEQUENCE [LARGE SCALE GENOMIC DNA]</scope>
    <source>
        <strain evidence="7 8">DSM 101688</strain>
    </source>
</reference>
<dbReference type="OrthoDB" id="9779283at2"/>
<proteinExistence type="inferred from homology"/>
<evidence type="ECO:0000256" key="3">
    <source>
        <dbReference type="ARBA" id="ARBA00022692"/>
    </source>
</evidence>
<feature type="transmembrane region" description="Helical" evidence="6">
    <location>
        <begin position="76"/>
        <end position="94"/>
    </location>
</feature>
<dbReference type="PANTHER" id="PTHR31632">
    <property type="entry name" value="IRON TRANSPORTER FTH1"/>
    <property type="match status" value="1"/>
</dbReference>
<evidence type="ECO:0000256" key="5">
    <source>
        <dbReference type="ARBA" id="ARBA00023136"/>
    </source>
</evidence>
<gene>
    <name evidence="7" type="ORF">EDD55_10671</name>
</gene>
<dbReference type="GO" id="GO:0015093">
    <property type="term" value="F:ferrous iron transmembrane transporter activity"/>
    <property type="evidence" value="ECO:0007669"/>
    <property type="project" value="TreeGrafter"/>
</dbReference>
<dbReference type="GO" id="GO:0033573">
    <property type="term" value="C:high-affinity iron permease complex"/>
    <property type="evidence" value="ECO:0007669"/>
    <property type="project" value="InterPro"/>
</dbReference>
<organism evidence="7 8">
    <name type="scientific">Varunaivibrio sulfuroxidans</name>
    <dbReference type="NCBI Taxonomy" id="1773489"/>
    <lineage>
        <taxon>Bacteria</taxon>
        <taxon>Pseudomonadati</taxon>
        <taxon>Pseudomonadota</taxon>
        <taxon>Alphaproteobacteria</taxon>
        <taxon>Rhodospirillales</taxon>
        <taxon>Magnetovibrionaceae</taxon>
        <taxon>Varunaivibrio</taxon>
    </lineage>
</organism>